<protein>
    <recommendedName>
        <fullName evidence="4 5">Large ribosomal subunit protein uL29</fullName>
    </recommendedName>
</protein>
<dbReference type="Gene3D" id="1.10.287.310">
    <property type="match status" value="1"/>
</dbReference>
<name>A0A7C4M168_UNCC3</name>
<dbReference type="SUPFAM" id="SSF46561">
    <property type="entry name" value="Ribosomal protein L29 (L29p)"/>
    <property type="match status" value="1"/>
</dbReference>
<dbReference type="AlphaFoldDB" id="A0A7C4M168"/>
<reference evidence="6" key="1">
    <citation type="journal article" date="2020" name="mSystems">
        <title>Genome- and Community-Level Interaction Insights into Carbon Utilization and Element Cycling Functions of Hydrothermarchaeota in Hydrothermal Sediment.</title>
        <authorList>
            <person name="Zhou Z."/>
            <person name="Liu Y."/>
            <person name="Xu W."/>
            <person name="Pan J."/>
            <person name="Luo Z.H."/>
            <person name="Li M."/>
        </authorList>
    </citation>
    <scope>NUCLEOTIDE SEQUENCE [LARGE SCALE GENOMIC DNA]</scope>
    <source>
        <strain evidence="6">SpSt-579</strain>
    </source>
</reference>
<sequence>MKNKEYLKDIREKKLEQLYKDVALMYKELRETRFKIANLELKDFTQKRKLRKMIAQVWTIIQEKEYENIINESKS</sequence>
<dbReference type="GO" id="GO:1990904">
    <property type="term" value="C:ribonucleoprotein complex"/>
    <property type="evidence" value="ECO:0007669"/>
    <property type="project" value="UniProtKB-KW"/>
</dbReference>
<comment type="similarity">
    <text evidence="1 5">Belongs to the universal ribosomal protein uL29 family.</text>
</comment>
<evidence type="ECO:0000256" key="1">
    <source>
        <dbReference type="ARBA" id="ARBA00009254"/>
    </source>
</evidence>
<comment type="caution">
    <text evidence="6">The sequence shown here is derived from an EMBL/GenBank/DDBJ whole genome shotgun (WGS) entry which is preliminary data.</text>
</comment>
<accession>A0A7C4M168</accession>
<dbReference type="NCBIfam" id="TIGR00012">
    <property type="entry name" value="L29"/>
    <property type="match status" value="1"/>
</dbReference>
<dbReference type="InterPro" id="IPR001854">
    <property type="entry name" value="Ribosomal_uL29"/>
</dbReference>
<dbReference type="InterPro" id="IPR036049">
    <property type="entry name" value="Ribosomal_uL29_sf"/>
</dbReference>
<gene>
    <name evidence="5 6" type="primary">rpmC</name>
    <name evidence="6" type="ORF">ENT43_03245</name>
</gene>
<dbReference type="GO" id="GO:0006412">
    <property type="term" value="P:translation"/>
    <property type="evidence" value="ECO:0007669"/>
    <property type="project" value="UniProtKB-UniRule"/>
</dbReference>
<dbReference type="GO" id="GO:0003735">
    <property type="term" value="F:structural constituent of ribosome"/>
    <property type="evidence" value="ECO:0007669"/>
    <property type="project" value="InterPro"/>
</dbReference>
<evidence type="ECO:0000256" key="5">
    <source>
        <dbReference type="HAMAP-Rule" id="MF_00374"/>
    </source>
</evidence>
<organism evidence="6">
    <name type="scientific">candidate division CPR3 bacterium</name>
    <dbReference type="NCBI Taxonomy" id="2268181"/>
    <lineage>
        <taxon>Bacteria</taxon>
        <taxon>Bacteria division CPR3</taxon>
    </lineage>
</organism>
<proteinExistence type="inferred from homology"/>
<evidence type="ECO:0000313" key="6">
    <source>
        <dbReference type="EMBL" id="HGT71248.1"/>
    </source>
</evidence>
<keyword evidence="2 5" id="KW-0689">Ribosomal protein</keyword>
<evidence type="ECO:0000256" key="2">
    <source>
        <dbReference type="ARBA" id="ARBA00022980"/>
    </source>
</evidence>
<dbReference type="GO" id="GO:0005840">
    <property type="term" value="C:ribosome"/>
    <property type="evidence" value="ECO:0007669"/>
    <property type="project" value="UniProtKB-KW"/>
</dbReference>
<evidence type="ECO:0000256" key="3">
    <source>
        <dbReference type="ARBA" id="ARBA00023274"/>
    </source>
</evidence>
<dbReference type="Pfam" id="PF00831">
    <property type="entry name" value="Ribosomal_L29"/>
    <property type="match status" value="1"/>
</dbReference>
<keyword evidence="3 5" id="KW-0687">Ribonucleoprotein</keyword>
<dbReference type="EMBL" id="DSYQ01000015">
    <property type="protein sequence ID" value="HGT71248.1"/>
    <property type="molecule type" value="Genomic_DNA"/>
</dbReference>
<dbReference type="HAMAP" id="MF_00374">
    <property type="entry name" value="Ribosomal_uL29"/>
    <property type="match status" value="1"/>
</dbReference>
<evidence type="ECO:0000256" key="4">
    <source>
        <dbReference type="ARBA" id="ARBA00035204"/>
    </source>
</evidence>